<dbReference type="FunFam" id="3.40.50.1000:FF:000077">
    <property type="entry name" value="Phosphoserine phosphatase, chloroplastic"/>
    <property type="match status" value="1"/>
</dbReference>
<sequence>MNGNMSFRDALSLRLNIMRPTREQFEKFIDLHPVKLTPGIARLVDALQSNGTHVYLVSGGFRRIIMKPAKLLGIPPERIYANELLFDESGEYVGFDISELTSDSGSKRVGKAGVCGLLKQTLKYKHLVMVGDGATDAEACPPADAFIGFGGNQVREAVKKSAPWFVYDFQELIDEISCPDNLKN</sequence>
<dbReference type="PANTHER" id="PTHR43344:SF2">
    <property type="entry name" value="PHOSPHOSERINE PHOSPHATASE"/>
    <property type="match status" value="1"/>
</dbReference>
<keyword evidence="8" id="KW-0460">Magnesium</keyword>
<evidence type="ECO:0000256" key="6">
    <source>
        <dbReference type="ARBA" id="ARBA00022723"/>
    </source>
</evidence>
<name>A0A914E5H7_9BILA</name>
<dbReference type="Proteomes" id="UP000887540">
    <property type="component" value="Unplaced"/>
</dbReference>
<reference evidence="11" key="1">
    <citation type="submission" date="2022-11" db="UniProtKB">
        <authorList>
            <consortium name="WormBaseParasite"/>
        </authorList>
    </citation>
    <scope>IDENTIFICATION</scope>
</reference>
<evidence type="ECO:0000256" key="1">
    <source>
        <dbReference type="ARBA" id="ARBA00001946"/>
    </source>
</evidence>
<evidence type="ECO:0000256" key="4">
    <source>
        <dbReference type="ARBA" id="ARBA00015196"/>
    </source>
</evidence>
<dbReference type="EC" id="3.1.3.3" evidence="3"/>
<keyword evidence="7" id="KW-0378">Hydrolase</keyword>
<proteinExistence type="predicted"/>
<keyword evidence="6" id="KW-0479">Metal-binding</keyword>
<dbReference type="GO" id="GO:0005737">
    <property type="term" value="C:cytoplasm"/>
    <property type="evidence" value="ECO:0007669"/>
    <property type="project" value="TreeGrafter"/>
</dbReference>
<evidence type="ECO:0000256" key="8">
    <source>
        <dbReference type="ARBA" id="ARBA00022842"/>
    </source>
</evidence>
<dbReference type="InterPro" id="IPR050582">
    <property type="entry name" value="HAD-like_SerB"/>
</dbReference>
<evidence type="ECO:0000313" key="10">
    <source>
        <dbReference type="Proteomes" id="UP000887540"/>
    </source>
</evidence>
<organism evidence="10 11">
    <name type="scientific">Acrobeloides nanus</name>
    <dbReference type="NCBI Taxonomy" id="290746"/>
    <lineage>
        <taxon>Eukaryota</taxon>
        <taxon>Metazoa</taxon>
        <taxon>Ecdysozoa</taxon>
        <taxon>Nematoda</taxon>
        <taxon>Chromadorea</taxon>
        <taxon>Rhabditida</taxon>
        <taxon>Tylenchina</taxon>
        <taxon>Cephalobomorpha</taxon>
        <taxon>Cephaloboidea</taxon>
        <taxon>Cephalobidae</taxon>
        <taxon>Acrobeloides</taxon>
    </lineage>
</organism>
<comment type="cofactor">
    <cofactor evidence="1">
        <name>Mg(2+)</name>
        <dbReference type="ChEBI" id="CHEBI:18420"/>
    </cofactor>
</comment>
<keyword evidence="9" id="KW-0718">Serine biosynthesis</keyword>
<evidence type="ECO:0000256" key="5">
    <source>
        <dbReference type="ARBA" id="ARBA00022605"/>
    </source>
</evidence>
<dbReference type="GO" id="GO:0036424">
    <property type="term" value="F:L-phosphoserine phosphatase activity"/>
    <property type="evidence" value="ECO:0007669"/>
    <property type="project" value="TreeGrafter"/>
</dbReference>
<evidence type="ECO:0000256" key="2">
    <source>
        <dbReference type="ARBA" id="ARBA00005135"/>
    </source>
</evidence>
<dbReference type="InterPro" id="IPR023214">
    <property type="entry name" value="HAD_sf"/>
</dbReference>
<dbReference type="WBParaSite" id="ACRNAN_scaffold5821.g9451.t1">
    <property type="protein sequence ID" value="ACRNAN_scaffold5821.g9451.t1"/>
    <property type="gene ID" value="ACRNAN_scaffold5821.g9451"/>
</dbReference>
<dbReference type="GO" id="GO:0006564">
    <property type="term" value="P:L-serine biosynthetic process"/>
    <property type="evidence" value="ECO:0007669"/>
    <property type="project" value="UniProtKB-KW"/>
</dbReference>
<keyword evidence="5" id="KW-0028">Amino-acid biosynthesis</keyword>
<keyword evidence="10" id="KW-1185">Reference proteome</keyword>
<evidence type="ECO:0000256" key="7">
    <source>
        <dbReference type="ARBA" id="ARBA00022801"/>
    </source>
</evidence>
<dbReference type="NCBIfam" id="TIGR01488">
    <property type="entry name" value="HAD-SF-IB"/>
    <property type="match status" value="1"/>
</dbReference>
<dbReference type="PANTHER" id="PTHR43344">
    <property type="entry name" value="PHOSPHOSERINE PHOSPHATASE"/>
    <property type="match status" value="1"/>
</dbReference>
<evidence type="ECO:0000313" key="11">
    <source>
        <dbReference type="WBParaSite" id="ACRNAN_scaffold5821.g9451.t1"/>
    </source>
</evidence>
<dbReference type="AlphaFoldDB" id="A0A914E5H7"/>
<evidence type="ECO:0000256" key="3">
    <source>
        <dbReference type="ARBA" id="ARBA00012640"/>
    </source>
</evidence>
<dbReference type="Pfam" id="PF00702">
    <property type="entry name" value="Hydrolase"/>
    <property type="match status" value="1"/>
</dbReference>
<protein>
    <recommendedName>
        <fullName evidence="4">Phosphoserine phosphatase</fullName>
        <ecNumber evidence="3">3.1.3.3</ecNumber>
    </recommendedName>
</protein>
<dbReference type="Gene3D" id="3.40.50.1000">
    <property type="entry name" value="HAD superfamily/HAD-like"/>
    <property type="match status" value="1"/>
</dbReference>
<dbReference type="GO" id="GO:0000287">
    <property type="term" value="F:magnesium ion binding"/>
    <property type="evidence" value="ECO:0007669"/>
    <property type="project" value="TreeGrafter"/>
</dbReference>
<dbReference type="InterPro" id="IPR036412">
    <property type="entry name" value="HAD-like_sf"/>
</dbReference>
<dbReference type="SUPFAM" id="SSF56784">
    <property type="entry name" value="HAD-like"/>
    <property type="match status" value="1"/>
</dbReference>
<accession>A0A914E5H7</accession>
<evidence type="ECO:0000256" key="9">
    <source>
        <dbReference type="ARBA" id="ARBA00023299"/>
    </source>
</evidence>
<comment type="pathway">
    <text evidence="2">Amino-acid biosynthesis; L-serine biosynthesis; L-serine from 3-phospho-D-glycerate: step 3/3.</text>
</comment>